<feature type="binding site" evidence="4">
    <location>
        <position position="183"/>
    </location>
    <ligand>
        <name>anthranilate</name>
        <dbReference type="ChEBI" id="CHEBI:16567"/>
        <label>2</label>
    </ligand>
</feature>
<feature type="binding site" evidence="4">
    <location>
        <begin position="100"/>
        <end position="101"/>
    </location>
    <ligand>
        <name>5-phospho-alpha-D-ribose 1-diphosphate</name>
        <dbReference type="ChEBI" id="CHEBI:58017"/>
    </ligand>
</feature>
<feature type="binding site" evidence="4">
    <location>
        <position position="105"/>
    </location>
    <ligand>
        <name>5-phospho-alpha-D-ribose 1-diphosphate</name>
        <dbReference type="ChEBI" id="CHEBI:58017"/>
    </ligand>
</feature>
<evidence type="ECO:0000259" key="6">
    <source>
        <dbReference type="Pfam" id="PF02885"/>
    </source>
</evidence>
<feature type="binding site" evidence="4">
    <location>
        <begin position="107"/>
        <end position="110"/>
    </location>
    <ligand>
        <name>5-phospho-alpha-D-ribose 1-diphosphate</name>
        <dbReference type="ChEBI" id="CHEBI:58017"/>
    </ligand>
</feature>
<comment type="caution">
    <text evidence="4">Lacks conserved residue(s) required for the propagation of feature annotation.</text>
</comment>
<comment type="cofactor">
    <cofactor evidence="4">
        <name>Mg(2+)</name>
        <dbReference type="ChEBI" id="CHEBI:18420"/>
    </cofactor>
    <text evidence="4">Binds 2 magnesium ions per monomer.</text>
</comment>
<dbReference type="SUPFAM" id="SSF47648">
    <property type="entry name" value="Nucleoside phosphorylase/phosphoribosyltransferase N-terminal domain"/>
    <property type="match status" value="1"/>
</dbReference>
<dbReference type="Pfam" id="PF02885">
    <property type="entry name" value="Glycos_trans_3N"/>
    <property type="match status" value="1"/>
</dbReference>
<dbReference type="NCBIfam" id="TIGR01245">
    <property type="entry name" value="trpD"/>
    <property type="match status" value="1"/>
</dbReference>
<comment type="pathway">
    <text evidence="4">Amino-acid biosynthesis; L-tryptophan biosynthesis; L-tryptophan from chorismate: step 2/5.</text>
</comment>
<dbReference type="GO" id="GO:0004048">
    <property type="term" value="F:anthranilate phosphoribosyltransferase activity"/>
    <property type="evidence" value="ECO:0007669"/>
    <property type="project" value="UniProtKB-EC"/>
</dbReference>
<feature type="binding site" evidence="4">
    <location>
        <position position="128"/>
    </location>
    <ligand>
        <name>anthranilate</name>
        <dbReference type="ChEBI" id="CHEBI:16567"/>
        <label>1</label>
    </ligand>
</feature>
<sequence>MYASVNTLTAAPLDAPLETQAILEKLFGAQAISRAESQALFSAIVHGELEPAQLAAALISMKVRGEHPEEIAGAAAALLADAQPFPRPDYLFADIVGTGGDGTNSINISTASAFVAASCGVKVAKHGNRSVSSRSGSSDLLSAFGIKLDMAPEQSRQALDDLGVCFLFAPQYHTGFRHAMPVRQLLKTRTLFNVLGPLINPARPPLALIGVYSPHLVTPIAETLRVLGYQRAAVVHGGGMDEVALHAPTQVAELRDGKVETYELTHRDFGLDSAPLSALQGGLPEENRDILARLLQGKGERAQENAVAANVALLLRLFGQEDLRQNAQQALDIIHSGQAYQRVTALAARG</sequence>
<dbReference type="Gene3D" id="1.20.970.10">
    <property type="entry name" value="Transferase, Pyrimidine Nucleoside Phosphorylase, Chain C"/>
    <property type="match status" value="1"/>
</dbReference>
<dbReference type="Pfam" id="PF00591">
    <property type="entry name" value="Glycos_transf_3"/>
    <property type="match status" value="1"/>
</dbReference>
<evidence type="ECO:0000259" key="5">
    <source>
        <dbReference type="Pfam" id="PF00591"/>
    </source>
</evidence>
<feature type="binding site" evidence="4">
    <location>
        <begin position="125"/>
        <end position="133"/>
    </location>
    <ligand>
        <name>5-phospho-alpha-D-ribose 1-diphosphate</name>
        <dbReference type="ChEBI" id="CHEBI:58017"/>
    </ligand>
</feature>
<keyword evidence="8" id="KW-1185">Reference proteome</keyword>
<dbReference type="Proteomes" id="UP000825886">
    <property type="component" value="Chromosome"/>
</dbReference>
<keyword evidence="4" id="KW-0057">Aromatic amino acid biosynthesis</keyword>
<dbReference type="HAMAP" id="MF_00211">
    <property type="entry name" value="TrpD"/>
    <property type="match status" value="1"/>
</dbReference>
<accession>A0ABX9ASG5</accession>
<feature type="domain" description="Glycosyl transferase family 3 N-terminal" evidence="6">
    <location>
        <begin position="21"/>
        <end position="80"/>
    </location>
</feature>
<comment type="similarity">
    <text evidence="4">Belongs to the anthranilate phosphoribosyltransferase family.</text>
</comment>
<dbReference type="SUPFAM" id="SSF52418">
    <property type="entry name" value="Nucleoside phosphorylase/phosphoribosyltransferase catalytic domain"/>
    <property type="match status" value="1"/>
</dbReference>
<feature type="binding site" evidence="4">
    <location>
        <position position="97"/>
    </location>
    <ligand>
        <name>anthranilate</name>
        <dbReference type="ChEBI" id="CHEBI:16567"/>
        <label>1</label>
    </ligand>
</feature>
<keyword evidence="4" id="KW-0479">Metal-binding</keyword>
<dbReference type="InterPro" id="IPR017459">
    <property type="entry name" value="Glycosyl_Trfase_fam3_N_dom"/>
</dbReference>
<dbReference type="PANTHER" id="PTHR43285:SF2">
    <property type="entry name" value="ANTHRANILATE PHOSPHORIBOSYLTRANSFERASE"/>
    <property type="match status" value="1"/>
</dbReference>
<evidence type="ECO:0000313" key="7">
    <source>
        <dbReference type="EMBL" id="QZN97653.1"/>
    </source>
</evidence>
<dbReference type="InterPro" id="IPR005940">
    <property type="entry name" value="Anthranilate_Pribosyl_Tfrase"/>
</dbReference>
<evidence type="ECO:0000256" key="4">
    <source>
        <dbReference type="HAMAP-Rule" id="MF_00211"/>
    </source>
</evidence>
<keyword evidence="2 4" id="KW-0808">Transferase</keyword>
<dbReference type="InterPro" id="IPR035902">
    <property type="entry name" value="Nuc_phospho_transferase"/>
</dbReference>
<organism evidence="7 8">
    <name type="scientific">Symbiopectobacterium purcellii</name>
    <dbReference type="NCBI Taxonomy" id="2871826"/>
    <lineage>
        <taxon>Bacteria</taxon>
        <taxon>Pseudomonadati</taxon>
        <taxon>Pseudomonadota</taxon>
        <taxon>Gammaproteobacteria</taxon>
        <taxon>Enterobacterales</taxon>
        <taxon>Enterobacteriaceae</taxon>
    </lineage>
</organism>
<keyword evidence="3 4" id="KW-0822">Tryptophan biosynthesis</keyword>
<evidence type="ECO:0000313" key="8">
    <source>
        <dbReference type="Proteomes" id="UP000825886"/>
    </source>
</evidence>
<evidence type="ECO:0000256" key="3">
    <source>
        <dbReference type="ARBA" id="ARBA00022822"/>
    </source>
</evidence>
<dbReference type="PANTHER" id="PTHR43285">
    <property type="entry name" value="ANTHRANILATE PHOSPHORIBOSYLTRANSFERASE"/>
    <property type="match status" value="1"/>
</dbReference>
<feature type="binding site" evidence="4">
    <location>
        <position position="109"/>
    </location>
    <ligand>
        <name>Mg(2+)</name>
        <dbReference type="ChEBI" id="CHEBI:18420"/>
        <label>1</label>
    </ligand>
</feature>
<dbReference type="EC" id="2.4.2.18" evidence="4"/>
<dbReference type="InterPro" id="IPR036320">
    <property type="entry name" value="Glycosyl_Trfase_fam3_N_dom_sf"/>
</dbReference>
<evidence type="ECO:0000256" key="1">
    <source>
        <dbReference type="ARBA" id="ARBA00022676"/>
    </source>
</evidence>
<keyword evidence="4" id="KW-0028">Amino-acid biosynthesis</keyword>
<dbReference type="InterPro" id="IPR000312">
    <property type="entry name" value="Glycosyl_Trfase_fam3"/>
</dbReference>
<gene>
    <name evidence="4 7" type="primary">trpD</name>
    <name evidence="7" type="ORF">K6K13_10230</name>
</gene>
<feature type="binding site" evidence="4">
    <location>
        <position position="242"/>
    </location>
    <ligand>
        <name>Mg(2+)</name>
        <dbReference type="ChEBI" id="CHEBI:18420"/>
        <label>2</label>
    </ligand>
</feature>
<feature type="binding site" evidence="4">
    <location>
        <position position="97"/>
    </location>
    <ligand>
        <name>5-phospho-alpha-D-ribose 1-diphosphate</name>
        <dbReference type="ChEBI" id="CHEBI:58017"/>
    </ligand>
</feature>
<keyword evidence="1 4" id="KW-0328">Glycosyltransferase</keyword>
<feature type="domain" description="Glycosyl transferase family 3" evidence="5">
    <location>
        <begin position="92"/>
        <end position="340"/>
    </location>
</feature>
<feature type="binding site" evidence="4">
    <location>
        <position position="241"/>
    </location>
    <ligand>
        <name>Mg(2+)</name>
        <dbReference type="ChEBI" id="CHEBI:18420"/>
        <label>2</label>
    </ligand>
</feature>
<comment type="function">
    <text evidence="4">Catalyzes the transfer of the phosphoribosyl group of 5-phosphorylribose-1-pyrophosphate (PRPP) to anthranilate to yield N-(5'-phosphoribosyl)-anthranilate (PRA).</text>
</comment>
<name>A0ABX9ASG5_9ENTR</name>
<dbReference type="Gene3D" id="3.40.1030.10">
    <property type="entry name" value="Nucleoside phosphorylase/phosphoribosyltransferase catalytic domain"/>
    <property type="match status" value="1"/>
</dbReference>
<reference evidence="7 8" key="1">
    <citation type="submission" date="2021-08" db="EMBL/GenBank/DDBJ databases">
        <title>Culture and genomic analysis of Symbiopectobacterium purcellii sp. nov. gen. nov., isolated from the leafhopper Empoasca decipiens.</title>
        <authorList>
            <person name="Nadal-Jimenez P."/>
            <person name="Siozios S."/>
            <person name="Halliday N."/>
            <person name="Camara M."/>
            <person name="Hurst G.D.D."/>
        </authorList>
    </citation>
    <scope>NUCLEOTIDE SEQUENCE [LARGE SCALE GENOMIC DNA]</scope>
    <source>
        <strain evidence="7 8">SyEd1</strain>
    </source>
</reference>
<comment type="catalytic activity">
    <reaction evidence="4">
        <text>N-(5-phospho-beta-D-ribosyl)anthranilate + diphosphate = 5-phospho-alpha-D-ribose 1-diphosphate + anthranilate</text>
        <dbReference type="Rhea" id="RHEA:11768"/>
        <dbReference type="ChEBI" id="CHEBI:16567"/>
        <dbReference type="ChEBI" id="CHEBI:18277"/>
        <dbReference type="ChEBI" id="CHEBI:33019"/>
        <dbReference type="ChEBI" id="CHEBI:58017"/>
        <dbReference type="EC" id="2.4.2.18"/>
    </reaction>
</comment>
<comment type="subunit">
    <text evidence="4">Homodimer.</text>
</comment>
<dbReference type="EMBL" id="CP081864">
    <property type="protein sequence ID" value="QZN97653.1"/>
    <property type="molecule type" value="Genomic_DNA"/>
</dbReference>
<evidence type="ECO:0000256" key="2">
    <source>
        <dbReference type="ARBA" id="ARBA00022679"/>
    </source>
</evidence>
<protein>
    <recommendedName>
        <fullName evidence="4">Anthranilate phosphoribosyltransferase</fullName>
        <ecNumber evidence="4">2.4.2.18</ecNumber>
    </recommendedName>
</protein>
<feature type="binding site" evidence="4">
    <location>
        <position position="137"/>
    </location>
    <ligand>
        <name>5-phospho-alpha-D-ribose 1-diphosphate</name>
        <dbReference type="ChEBI" id="CHEBI:58017"/>
    </ligand>
</feature>
<proteinExistence type="inferred from homology"/>
<feature type="binding site" evidence="4">
    <location>
        <position position="242"/>
    </location>
    <ligand>
        <name>Mg(2+)</name>
        <dbReference type="ChEBI" id="CHEBI:18420"/>
        <label>1</label>
    </ligand>
</feature>
<keyword evidence="4" id="KW-0460">Magnesium</keyword>